<evidence type="ECO:0000259" key="2">
    <source>
        <dbReference type="Pfam" id="PF14214"/>
    </source>
</evidence>
<sequence length="376" mass="43794">MENEADRRRQLARERNKGGEQPVSLRKNWTQEDFKNGRLKNTLLNQSQEMRQDARRQARRCQNEKENLVEQRRDMQRQRAAQKHQNETEQQTAERTVDLRKRASQRRQDETEEEAAENRNRLRENIANAPSVQATTVQAQNAANERCIPEVKHRLDEIIRENNVYTASYSTLQEVELHEEQHAQQEQRPMSVVNLVFNKDGTADRRKYNLPTVNEMAMVFSNTEGDPSFIREFKVYPRNNEVPVINLNILSPNLDPMTLKVEQYRGLTGLTDHLQNVSNAANAQVGRTVTLPSSFQDSPRNKQERYQDAMAIVHIYGPPDRPDLVARVFNIKLHELLNDITKKYLFGRVIAYLYTIGFQNRGLPHAHLLIILHPDD</sequence>
<dbReference type="EMBL" id="KQ417543">
    <property type="protein sequence ID" value="KOF91411.1"/>
    <property type="molecule type" value="Genomic_DNA"/>
</dbReference>
<reference evidence="3" key="1">
    <citation type="submission" date="2015-07" db="EMBL/GenBank/DDBJ databases">
        <title>MeaNS - Measles Nucleotide Surveillance Program.</title>
        <authorList>
            <person name="Tran T."/>
            <person name="Druce J."/>
        </authorList>
    </citation>
    <scope>NUCLEOTIDE SEQUENCE</scope>
    <source>
        <strain evidence="3">UCB-OBI-ISO-001</strain>
        <tissue evidence="3">Gonad</tissue>
    </source>
</reference>
<proteinExistence type="predicted"/>
<dbReference type="AlphaFoldDB" id="A0A0L8HQA2"/>
<dbReference type="OrthoDB" id="10058710at2759"/>
<evidence type="ECO:0000256" key="1">
    <source>
        <dbReference type="SAM" id="MobiDB-lite"/>
    </source>
</evidence>
<feature type="compositionally biased region" description="Basic and acidic residues" evidence="1">
    <location>
        <begin position="1"/>
        <end position="18"/>
    </location>
</feature>
<gene>
    <name evidence="3" type="ORF">OCBIM_22008956mg</name>
</gene>
<dbReference type="Pfam" id="PF14214">
    <property type="entry name" value="Helitron_like_N"/>
    <property type="match status" value="1"/>
</dbReference>
<feature type="domain" description="Helitron helicase-like" evidence="2">
    <location>
        <begin position="320"/>
        <end position="370"/>
    </location>
</feature>
<accession>A0A0L8HQA2</accession>
<evidence type="ECO:0000313" key="3">
    <source>
        <dbReference type="EMBL" id="KOF91411.1"/>
    </source>
</evidence>
<feature type="compositionally biased region" description="Basic and acidic residues" evidence="1">
    <location>
        <begin position="50"/>
        <end position="77"/>
    </location>
</feature>
<organism evidence="3">
    <name type="scientific">Octopus bimaculoides</name>
    <name type="common">California two-spotted octopus</name>
    <dbReference type="NCBI Taxonomy" id="37653"/>
    <lineage>
        <taxon>Eukaryota</taxon>
        <taxon>Metazoa</taxon>
        <taxon>Spiralia</taxon>
        <taxon>Lophotrochozoa</taxon>
        <taxon>Mollusca</taxon>
        <taxon>Cephalopoda</taxon>
        <taxon>Coleoidea</taxon>
        <taxon>Octopodiformes</taxon>
        <taxon>Octopoda</taxon>
        <taxon>Incirrata</taxon>
        <taxon>Octopodidae</taxon>
        <taxon>Octopus</taxon>
    </lineage>
</organism>
<feature type="compositionally biased region" description="Basic and acidic residues" evidence="1">
    <location>
        <begin position="95"/>
        <end position="109"/>
    </location>
</feature>
<dbReference type="STRING" id="37653.A0A0L8HQA2"/>
<feature type="region of interest" description="Disordered" evidence="1">
    <location>
        <begin position="1"/>
        <end position="133"/>
    </location>
</feature>
<protein>
    <recommendedName>
        <fullName evidence="2">Helitron helicase-like domain-containing protein</fullName>
    </recommendedName>
</protein>
<name>A0A0L8HQA2_OCTBM</name>
<dbReference type="InterPro" id="IPR025476">
    <property type="entry name" value="Helitron_helicase-like"/>
</dbReference>